<dbReference type="SUPFAM" id="SSF54719">
    <property type="entry name" value="Fe,Mn superoxide dismutase (SOD), C-terminal domain"/>
    <property type="match status" value="1"/>
</dbReference>
<evidence type="ECO:0000259" key="7">
    <source>
        <dbReference type="Pfam" id="PF00081"/>
    </source>
</evidence>
<dbReference type="InterPro" id="IPR019832">
    <property type="entry name" value="Mn/Fe_SOD_C"/>
</dbReference>
<proteinExistence type="inferred from homology"/>
<dbReference type="InterPro" id="IPR019831">
    <property type="entry name" value="Mn/Fe_SOD_N"/>
</dbReference>
<feature type="signal peptide" evidence="6">
    <location>
        <begin position="1"/>
        <end position="21"/>
    </location>
</feature>
<dbReference type="InterPro" id="IPR001189">
    <property type="entry name" value="Mn/Fe_SOD"/>
</dbReference>
<organism evidence="9 10">
    <name type="scientific">Sphingobacterium corticis</name>
    <dbReference type="NCBI Taxonomy" id="1812823"/>
    <lineage>
        <taxon>Bacteria</taxon>
        <taxon>Pseudomonadati</taxon>
        <taxon>Bacteroidota</taxon>
        <taxon>Sphingobacteriia</taxon>
        <taxon>Sphingobacteriales</taxon>
        <taxon>Sphingobacteriaceae</taxon>
        <taxon>Sphingobacterium</taxon>
    </lineage>
</organism>
<feature type="chain" id="PRO_5045261951" description="Superoxide dismutase" evidence="6">
    <location>
        <begin position="22"/>
        <end position="226"/>
    </location>
</feature>
<comment type="function">
    <text evidence="5">Destroys radicals which are normally produced within the cells and which are toxic to biological systems.</text>
</comment>
<protein>
    <recommendedName>
        <fullName evidence="2 5">Superoxide dismutase</fullName>
        <ecNumber evidence="2 5">1.15.1.1</ecNumber>
    </recommendedName>
</protein>
<dbReference type="PRINTS" id="PR01703">
    <property type="entry name" value="MNSODISMTASE"/>
</dbReference>
<evidence type="ECO:0000259" key="8">
    <source>
        <dbReference type="Pfam" id="PF02777"/>
    </source>
</evidence>
<feature type="domain" description="Manganese/iron superoxide dismutase N-terminal" evidence="7">
    <location>
        <begin position="23"/>
        <end position="104"/>
    </location>
</feature>
<dbReference type="Pfam" id="PF02777">
    <property type="entry name" value="Sod_Fe_C"/>
    <property type="match status" value="1"/>
</dbReference>
<dbReference type="EC" id="1.15.1.1" evidence="2 5"/>
<dbReference type="Gene3D" id="3.55.40.20">
    <property type="entry name" value="Iron/manganese superoxide dismutase, C-terminal domain"/>
    <property type="match status" value="1"/>
</dbReference>
<comment type="caution">
    <text evidence="9">The sequence shown here is derived from an EMBL/GenBank/DDBJ whole genome shotgun (WGS) entry which is preliminary data.</text>
</comment>
<dbReference type="Pfam" id="PF00081">
    <property type="entry name" value="Sod_Fe_N"/>
    <property type="match status" value="1"/>
</dbReference>
<comment type="similarity">
    <text evidence="1 5">Belongs to the iron/manganese superoxide dismutase family.</text>
</comment>
<dbReference type="GO" id="GO:0004784">
    <property type="term" value="F:superoxide dismutase activity"/>
    <property type="evidence" value="ECO:0007669"/>
    <property type="project" value="UniProtKB-EC"/>
</dbReference>
<evidence type="ECO:0000256" key="3">
    <source>
        <dbReference type="ARBA" id="ARBA00022723"/>
    </source>
</evidence>
<dbReference type="InterPro" id="IPR019833">
    <property type="entry name" value="Mn/Fe_SOD_BS"/>
</dbReference>
<evidence type="ECO:0000256" key="5">
    <source>
        <dbReference type="RuleBase" id="RU000414"/>
    </source>
</evidence>
<keyword evidence="6" id="KW-0732">Signal</keyword>
<dbReference type="EMBL" id="JBHUMA010000006">
    <property type="protein sequence ID" value="MFD2599821.1"/>
    <property type="molecule type" value="Genomic_DNA"/>
</dbReference>
<gene>
    <name evidence="9" type="ORF">ACFSQ3_12750</name>
</gene>
<comment type="catalytic activity">
    <reaction evidence="5">
        <text>2 superoxide + 2 H(+) = H2O2 + O2</text>
        <dbReference type="Rhea" id="RHEA:20696"/>
        <dbReference type="ChEBI" id="CHEBI:15378"/>
        <dbReference type="ChEBI" id="CHEBI:15379"/>
        <dbReference type="ChEBI" id="CHEBI:16240"/>
        <dbReference type="ChEBI" id="CHEBI:18421"/>
        <dbReference type="EC" id="1.15.1.1"/>
    </reaction>
</comment>
<dbReference type="PANTHER" id="PTHR43595:SF2">
    <property type="entry name" value="SMALL RIBOSOMAL SUBUNIT PROTEIN MS42"/>
    <property type="match status" value="1"/>
</dbReference>
<evidence type="ECO:0000256" key="6">
    <source>
        <dbReference type="SAM" id="SignalP"/>
    </source>
</evidence>
<dbReference type="InterPro" id="IPR036324">
    <property type="entry name" value="Mn/Fe_SOD_N_sf"/>
</dbReference>
<keyword evidence="3 5" id="KW-0479">Metal-binding</keyword>
<evidence type="ECO:0000256" key="1">
    <source>
        <dbReference type="ARBA" id="ARBA00008714"/>
    </source>
</evidence>
<keyword evidence="4 5" id="KW-0560">Oxidoreductase</keyword>
<dbReference type="Proteomes" id="UP001597393">
    <property type="component" value="Unassembled WGS sequence"/>
</dbReference>
<dbReference type="PANTHER" id="PTHR43595">
    <property type="entry name" value="37S RIBOSOMAL PROTEIN S26, MITOCHONDRIAL"/>
    <property type="match status" value="1"/>
</dbReference>
<dbReference type="Gene3D" id="1.10.287.990">
    <property type="entry name" value="Fe,Mn superoxide dismutase (SOD) domain"/>
    <property type="match status" value="1"/>
</dbReference>
<evidence type="ECO:0000256" key="2">
    <source>
        <dbReference type="ARBA" id="ARBA00012682"/>
    </source>
</evidence>
<name>A0ABW5NL58_9SPHI</name>
<evidence type="ECO:0000256" key="4">
    <source>
        <dbReference type="ARBA" id="ARBA00023002"/>
    </source>
</evidence>
<feature type="domain" description="Manganese/iron superoxide dismutase C-terminal" evidence="8">
    <location>
        <begin position="114"/>
        <end position="217"/>
    </location>
</feature>
<evidence type="ECO:0000313" key="10">
    <source>
        <dbReference type="Proteomes" id="UP001597393"/>
    </source>
</evidence>
<evidence type="ECO:0000313" key="9">
    <source>
        <dbReference type="EMBL" id="MFD2599821.1"/>
    </source>
</evidence>
<dbReference type="SUPFAM" id="SSF46609">
    <property type="entry name" value="Fe,Mn superoxide dismutase (SOD), N-terminal domain"/>
    <property type="match status" value="1"/>
</dbReference>
<dbReference type="PROSITE" id="PS00088">
    <property type="entry name" value="SOD_MN"/>
    <property type="match status" value="1"/>
</dbReference>
<reference evidence="10" key="1">
    <citation type="journal article" date="2019" name="Int. J. Syst. Evol. Microbiol.">
        <title>The Global Catalogue of Microorganisms (GCM) 10K type strain sequencing project: providing services to taxonomists for standard genome sequencing and annotation.</title>
        <authorList>
            <consortium name="The Broad Institute Genomics Platform"/>
            <consortium name="The Broad Institute Genome Sequencing Center for Infectious Disease"/>
            <person name="Wu L."/>
            <person name="Ma J."/>
        </authorList>
    </citation>
    <scope>NUCLEOTIDE SEQUENCE [LARGE SCALE GENOMIC DNA]</scope>
    <source>
        <strain evidence="10">KCTC 42248</strain>
    </source>
</reference>
<dbReference type="PIRSF" id="PIRSF000349">
    <property type="entry name" value="SODismutase"/>
    <property type="match status" value="1"/>
</dbReference>
<keyword evidence="10" id="KW-1185">Reference proteome</keyword>
<sequence>MRIYKATFLISALILGQSAFAQFKQAALPYSYNALERAVDAKTMEIHHSKHGATYTSKLNEAIAGTPLEKESIEKILGKVGSKSSAVRNNAGGHYNHELFWTILTPKENTQASPALAKAIDAEFGSLDALKEKLNKAGADRFGSGWAWLAVDKKGKLFVTSTPNQDNPLMDVAEKKGTPILGIDVWEHAYYLKYQNKRPDYLAAFWTIVNWPEVSRRYEEALATKK</sequence>
<dbReference type="RefSeq" id="WP_380869945.1">
    <property type="nucleotide sequence ID" value="NZ_JBHUMA010000006.1"/>
</dbReference>
<dbReference type="InterPro" id="IPR036314">
    <property type="entry name" value="SOD_C_sf"/>
</dbReference>
<accession>A0ABW5NL58</accession>